<dbReference type="Proteomes" id="UP001363151">
    <property type="component" value="Unassembled WGS sequence"/>
</dbReference>
<gene>
    <name evidence="4" type="ORF">SO694_000761102</name>
</gene>
<evidence type="ECO:0000256" key="3">
    <source>
        <dbReference type="ARBA" id="ARBA00023180"/>
    </source>
</evidence>
<reference evidence="4 5" key="1">
    <citation type="submission" date="2024-03" db="EMBL/GenBank/DDBJ databases">
        <title>Aureococcus anophagefferens CCMP1851 and Kratosvirus quantuckense: Draft genome of a second virus-susceptible host strain in the model system.</title>
        <authorList>
            <person name="Chase E."/>
            <person name="Truchon A.R."/>
            <person name="Schepens W."/>
            <person name="Wilhelm S.W."/>
        </authorList>
    </citation>
    <scope>NUCLEOTIDE SEQUENCE [LARGE SCALE GENOMIC DNA]</scope>
    <source>
        <strain evidence="4 5">CCMP1851</strain>
    </source>
</reference>
<dbReference type="EMBL" id="JBBJCI010000420">
    <property type="protein sequence ID" value="KAK7231081.1"/>
    <property type="molecule type" value="Genomic_DNA"/>
</dbReference>
<dbReference type="PANTHER" id="PTHR31018:SF3">
    <property type="entry name" value="RECEPTOR PROTEIN-TYROSINE KINASE"/>
    <property type="match status" value="1"/>
</dbReference>
<comment type="caution">
    <text evidence="4">The sequence shown here is derived from an EMBL/GenBank/DDBJ whole genome shotgun (WGS) entry which is preliminary data.</text>
</comment>
<keyword evidence="3" id="KW-0325">Glycoprotein</keyword>
<dbReference type="SUPFAM" id="SSF52058">
    <property type="entry name" value="L domain-like"/>
    <property type="match status" value="1"/>
</dbReference>
<accession>A0ABR1FHW2</accession>
<keyword evidence="5" id="KW-1185">Reference proteome</keyword>
<dbReference type="PANTHER" id="PTHR31018">
    <property type="entry name" value="SPORULATION-SPECIFIC PROTEIN-RELATED"/>
    <property type="match status" value="1"/>
</dbReference>
<evidence type="ECO:0000313" key="4">
    <source>
        <dbReference type="EMBL" id="KAK7231081.1"/>
    </source>
</evidence>
<evidence type="ECO:0000313" key="5">
    <source>
        <dbReference type="Proteomes" id="UP001363151"/>
    </source>
</evidence>
<dbReference type="InterPro" id="IPR051648">
    <property type="entry name" value="CWI-Assembly_Regulator"/>
</dbReference>
<sequence>MRLVLVALVAAVRGDDYCPDDPDWHKSNKPSRDCAWVGENVPTRCTIKGEDKAYSYASCQVQCQGAARSCGGDSTSWFKNGNPSKDCDWARAGAAAPADFDPAAVASIGTIEGDLVLDGNAMLQDLYGFDELMHIGGDFIVSECSGLQTISGFDKLQSVDGPTGVQLVHNPNVASISGFGALEDVGGLAIATMPSLTAVPALPLLREVLRDVNIPSLDGLFASLKTIGGELTFERLAGLESINGSALPALESAGSVSIATLDDVVAIEDLFPRLETITGGDCAAAATDAPTAAPTACVDSASWHKKNNPSKDCAWVGKHLPERCAVRGEEKFLSVYACVATCLQCGGESGPCDDDPSFYLYDDEYNCVWVGNSSTAERCALSHDDGTLVSDACPDACGACETAAPTALGCDGAYGLEISDMKQLERLTGLARLRSVGDDVLVSKLDGLEDAVGFLAALETVDGAAEGSGVEAGVLADFCASRGLEALDDVPEYC</sequence>
<keyword evidence="2" id="KW-0732">Signal</keyword>
<name>A0ABR1FHW2_AURAN</name>
<evidence type="ECO:0000256" key="1">
    <source>
        <dbReference type="ARBA" id="ARBA00004196"/>
    </source>
</evidence>
<comment type="subcellular location">
    <subcellularLocation>
        <location evidence="1">Cell envelope</location>
    </subcellularLocation>
</comment>
<organism evidence="4 5">
    <name type="scientific">Aureococcus anophagefferens</name>
    <name type="common">Harmful bloom alga</name>
    <dbReference type="NCBI Taxonomy" id="44056"/>
    <lineage>
        <taxon>Eukaryota</taxon>
        <taxon>Sar</taxon>
        <taxon>Stramenopiles</taxon>
        <taxon>Ochrophyta</taxon>
        <taxon>Pelagophyceae</taxon>
        <taxon>Pelagomonadales</taxon>
        <taxon>Pelagomonadaceae</taxon>
        <taxon>Aureococcus</taxon>
    </lineage>
</organism>
<proteinExistence type="predicted"/>
<protein>
    <recommendedName>
        <fullName evidence="6">Apple domain-containing protein</fullName>
    </recommendedName>
</protein>
<evidence type="ECO:0000256" key="2">
    <source>
        <dbReference type="ARBA" id="ARBA00022729"/>
    </source>
</evidence>
<evidence type="ECO:0008006" key="6">
    <source>
        <dbReference type="Google" id="ProtNLM"/>
    </source>
</evidence>